<dbReference type="PANTHER" id="PTHR43046">
    <property type="entry name" value="GDP-MANNOSE MANNOSYL HYDROLASE"/>
    <property type="match status" value="1"/>
</dbReference>
<evidence type="ECO:0000313" key="6">
    <source>
        <dbReference type="Proteomes" id="UP001596022"/>
    </source>
</evidence>
<organism evidence="5 6">
    <name type="scientific">Camelliibacillus cellulosilyticus</name>
    <dbReference type="NCBI Taxonomy" id="2174486"/>
    <lineage>
        <taxon>Bacteria</taxon>
        <taxon>Bacillati</taxon>
        <taxon>Bacillota</taxon>
        <taxon>Bacilli</taxon>
        <taxon>Bacillales</taxon>
        <taxon>Sporolactobacillaceae</taxon>
        <taxon>Camelliibacillus</taxon>
    </lineage>
</organism>
<sequence length="139" mass="15741">METWNGSAAICVNEHLQLLMVKQGKPDERKCWTVPSGGREAGETDEACCIREVFEETGYQVKIVRPLHEKNGHSFGIPVCVKYFEAEIIGGTPTLHDPDGRIYEIAWKSAADIESLTLSFPEDRLFLIDFLNNYGRHEK</sequence>
<comment type="similarity">
    <text evidence="3">Belongs to the Nudix hydrolase family.</text>
</comment>
<dbReference type="PROSITE" id="PS51462">
    <property type="entry name" value="NUDIX"/>
    <property type="match status" value="1"/>
</dbReference>
<accession>A0ABV9GRF1</accession>
<dbReference type="Gene3D" id="3.90.79.10">
    <property type="entry name" value="Nucleoside Triphosphate Pyrophosphohydrolase"/>
    <property type="match status" value="1"/>
</dbReference>
<keyword evidence="6" id="KW-1185">Reference proteome</keyword>
<dbReference type="PROSITE" id="PS00893">
    <property type="entry name" value="NUDIX_BOX"/>
    <property type="match status" value="1"/>
</dbReference>
<comment type="cofactor">
    <cofactor evidence="1">
        <name>Mg(2+)</name>
        <dbReference type="ChEBI" id="CHEBI:18420"/>
    </cofactor>
</comment>
<dbReference type="InterPro" id="IPR020476">
    <property type="entry name" value="Nudix_hydrolase"/>
</dbReference>
<dbReference type="CDD" id="cd02883">
    <property type="entry name" value="NUDIX_Hydrolase"/>
    <property type="match status" value="1"/>
</dbReference>
<keyword evidence="2 3" id="KW-0378">Hydrolase</keyword>
<dbReference type="EMBL" id="JBHSFW010000006">
    <property type="protein sequence ID" value="MFC4619235.1"/>
    <property type="molecule type" value="Genomic_DNA"/>
</dbReference>
<dbReference type="SUPFAM" id="SSF55811">
    <property type="entry name" value="Nudix"/>
    <property type="match status" value="1"/>
</dbReference>
<dbReference type="InterPro" id="IPR020084">
    <property type="entry name" value="NUDIX_hydrolase_CS"/>
</dbReference>
<gene>
    <name evidence="5" type="ORF">ACFO4N_10970</name>
</gene>
<dbReference type="EC" id="3.6.-.-" evidence="5"/>
<evidence type="ECO:0000256" key="2">
    <source>
        <dbReference type="ARBA" id="ARBA00022801"/>
    </source>
</evidence>
<dbReference type="GO" id="GO:0016787">
    <property type="term" value="F:hydrolase activity"/>
    <property type="evidence" value="ECO:0007669"/>
    <property type="project" value="UniProtKB-KW"/>
</dbReference>
<dbReference type="RefSeq" id="WP_376846329.1">
    <property type="nucleotide sequence ID" value="NZ_JBHSFW010000006.1"/>
</dbReference>
<evidence type="ECO:0000256" key="1">
    <source>
        <dbReference type="ARBA" id="ARBA00001946"/>
    </source>
</evidence>
<dbReference type="Proteomes" id="UP001596022">
    <property type="component" value="Unassembled WGS sequence"/>
</dbReference>
<evidence type="ECO:0000313" key="5">
    <source>
        <dbReference type="EMBL" id="MFC4619235.1"/>
    </source>
</evidence>
<feature type="domain" description="Nudix hydrolase" evidence="4">
    <location>
        <begin position="3"/>
        <end position="132"/>
    </location>
</feature>
<reference evidence="6" key="1">
    <citation type="journal article" date="2019" name="Int. J. Syst. Evol. Microbiol.">
        <title>The Global Catalogue of Microorganisms (GCM) 10K type strain sequencing project: providing services to taxonomists for standard genome sequencing and annotation.</title>
        <authorList>
            <consortium name="The Broad Institute Genomics Platform"/>
            <consortium name="The Broad Institute Genome Sequencing Center for Infectious Disease"/>
            <person name="Wu L."/>
            <person name="Ma J."/>
        </authorList>
    </citation>
    <scope>NUCLEOTIDE SEQUENCE [LARGE SCALE GENOMIC DNA]</scope>
    <source>
        <strain evidence="6">CGMCC 1.16306</strain>
    </source>
</reference>
<evidence type="ECO:0000259" key="4">
    <source>
        <dbReference type="PROSITE" id="PS51462"/>
    </source>
</evidence>
<proteinExistence type="inferred from homology"/>
<dbReference type="InterPro" id="IPR015797">
    <property type="entry name" value="NUDIX_hydrolase-like_dom_sf"/>
</dbReference>
<protein>
    <submittedName>
        <fullName evidence="5">NUDIX hydrolase</fullName>
        <ecNumber evidence="5">3.6.-.-</ecNumber>
    </submittedName>
</protein>
<dbReference type="PANTHER" id="PTHR43046:SF2">
    <property type="entry name" value="8-OXO-DGTP DIPHOSPHATASE-RELATED"/>
    <property type="match status" value="1"/>
</dbReference>
<comment type="caution">
    <text evidence="5">The sequence shown here is derived from an EMBL/GenBank/DDBJ whole genome shotgun (WGS) entry which is preliminary data.</text>
</comment>
<name>A0ABV9GRF1_9BACL</name>
<dbReference type="PRINTS" id="PR00502">
    <property type="entry name" value="NUDIXFAMILY"/>
</dbReference>
<evidence type="ECO:0000256" key="3">
    <source>
        <dbReference type="RuleBase" id="RU003476"/>
    </source>
</evidence>
<dbReference type="InterPro" id="IPR000086">
    <property type="entry name" value="NUDIX_hydrolase_dom"/>
</dbReference>
<dbReference type="Pfam" id="PF00293">
    <property type="entry name" value="NUDIX"/>
    <property type="match status" value="1"/>
</dbReference>